<reference evidence="2" key="1">
    <citation type="journal article" date="2019" name="Int. J. Syst. Evol. Microbiol.">
        <title>The Global Catalogue of Microorganisms (GCM) 10K type strain sequencing project: providing services to taxonomists for standard genome sequencing and annotation.</title>
        <authorList>
            <consortium name="The Broad Institute Genomics Platform"/>
            <consortium name="The Broad Institute Genome Sequencing Center for Infectious Disease"/>
            <person name="Wu L."/>
            <person name="Ma J."/>
        </authorList>
    </citation>
    <scope>NUCLEOTIDE SEQUENCE [LARGE SCALE GENOMIC DNA]</scope>
    <source>
        <strain evidence="2">ZS-35-S2</strain>
    </source>
</reference>
<dbReference type="SUPFAM" id="SSF55424">
    <property type="entry name" value="FAD/NAD-linked reductases, dimerisation (C-terminal) domain"/>
    <property type="match status" value="1"/>
</dbReference>
<keyword evidence="2" id="KW-1185">Reference proteome</keyword>
<evidence type="ECO:0000313" key="2">
    <source>
        <dbReference type="Proteomes" id="UP001596203"/>
    </source>
</evidence>
<dbReference type="EMBL" id="JBHSPR010000087">
    <property type="protein sequence ID" value="MFC6023381.1"/>
    <property type="molecule type" value="Genomic_DNA"/>
</dbReference>
<organism evidence="1 2">
    <name type="scientific">Plantactinospora solaniradicis</name>
    <dbReference type="NCBI Taxonomy" id="1723736"/>
    <lineage>
        <taxon>Bacteria</taxon>
        <taxon>Bacillati</taxon>
        <taxon>Actinomycetota</taxon>
        <taxon>Actinomycetes</taxon>
        <taxon>Micromonosporales</taxon>
        <taxon>Micromonosporaceae</taxon>
        <taxon>Plantactinospora</taxon>
    </lineage>
</organism>
<protein>
    <submittedName>
        <fullName evidence="1">Uncharacterized protein</fullName>
    </submittedName>
</protein>
<proteinExistence type="predicted"/>
<comment type="caution">
    <text evidence="1">The sequence shown here is derived from an EMBL/GenBank/DDBJ whole genome shotgun (WGS) entry which is preliminary data.</text>
</comment>
<sequence length="117" mass="12989">MAGARPRLGGLTMQNDGRVRAGRPAAADNMLGDDRRYAPVPYFWTDRYDIKIQMKGVRTPGGFVVASMFLVPGLAVLPARPRSPKVVSGERGSDTNFKTLYCRPSAELLTYYNDDYQ</sequence>
<name>A0ABW1KNI4_9ACTN</name>
<evidence type="ECO:0000313" key="1">
    <source>
        <dbReference type="EMBL" id="MFC6023381.1"/>
    </source>
</evidence>
<dbReference type="RefSeq" id="WP_377433593.1">
    <property type="nucleotide sequence ID" value="NZ_JBHSPR010000087.1"/>
</dbReference>
<dbReference type="InterPro" id="IPR016156">
    <property type="entry name" value="FAD/NAD-linked_Rdtase_dimer_sf"/>
</dbReference>
<dbReference type="Proteomes" id="UP001596203">
    <property type="component" value="Unassembled WGS sequence"/>
</dbReference>
<accession>A0ABW1KNI4</accession>
<gene>
    <name evidence="1" type="ORF">ACFP2T_45410</name>
</gene>